<accession>A0A3R7DKR0</accession>
<evidence type="ECO:0000313" key="1">
    <source>
        <dbReference type="EMBL" id="KAG5441952.1"/>
    </source>
</evidence>
<proteinExistence type="predicted"/>
<dbReference type="EMBL" id="NIRI02000076">
    <property type="protein sequence ID" value="KAG5441952.1"/>
    <property type="molecule type" value="Genomic_DNA"/>
</dbReference>
<keyword evidence="2" id="KW-1185">Reference proteome</keyword>
<sequence length="203" mass="23185">MNVWINLHSDLQTLVQKDSSGLHRQLGVGWSKWLERELTDRMVRGSNPTYACQLLLSRIGQPDSSSQPSRFLRAAWQIYTEKMLHLKIRSKTAVSAHLARIVLEMSRKTDDLDVSATSNLATKASTSEHFAFVIENFPAFVSECRAACVEVRVLFLQTLGETPLRDQVDQQQNTTRKTPRKCSLWQTELTVHSSMIEQKIRID</sequence>
<protein>
    <submittedName>
        <fullName evidence="1">Uncharacterized protein</fullName>
    </submittedName>
</protein>
<name>A0A3R7DKR0_CLOSI</name>
<gene>
    <name evidence="1" type="ORF">CSKR_107984</name>
</gene>
<reference evidence="1 2" key="1">
    <citation type="journal article" date="2018" name="Biotechnol. Adv.">
        <title>Improved genomic resources and new bioinformatic workflow for the carcinogenic parasite Clonorchis sinensis: Biotechnological implications.</title>
        <authorList>
            <person name="Wang D."/>
            <person name="Korhonen P.K."/>
            <person name="Gasser R.B."/>
            <person name="Young N.D."/>
        </authorList>
    </citation>
    <scope>NUCLEOTIDE SEQUENCE [LARGE SCALE GENOMIC DNA]</scope>
    <source>
        <strain evidence="1">Cs-k2</strain>
    </source>
</reference>
<organism evidence="1 2">
    <name type="scientific">Clonorchis sinensis</name>
    <name type="common">Chinese liver fluke</name>
    <dbReference type="NCBI Taxonomy" id="79923"/>
    <lineage>
        <taxon>Eukaryota</taxon>
        <taxon>Metazoa</taxon>
        <taxon>Spiralia</taxon>
        <taxon>Lophotrochozoa</taxon>
        <taxon>Platyhelminthes</taxon>
        <taxon>Trematoda</taxon>
        <taxon>Digenea</taxon>
        <taxon>Opisthorchiida</taxon>
        <taxon>Opisthorchiata</taxon>
        <taxon>Opisthorchiidae</taxon>
        <taxon>Clonorchis</taxon>
    </lineage>
</organism>
<evidence type="ECO:0000313" key="2">
    <source>
        <dbReference type="Proteomes" id="UP000286415"/>
    </source>
</evidence>
<dbReference type="Proteomes" id="UP000286415">
    <property type="component" value="Unassembled WGS sequence"/>
</dbReference>
<dbReference type="AlphaFoldDB" id="A0A3R7DKR0"/>
<comment type="caution">
    <text evidence="1">The sequence shown here is derived from an EMBL/GenBank/DDBJ whole genome shotgun (WGS) entry which is preliminary data.</text>
</comment>
<reference evidence="1 2" key="2">
    <citation type="journal article" date="2021" name="Genomics">
        <title>High-quality reference genome for Clonorchis sinensis.</title>
        <authorList>
            <person name="Young N.D."/>
            <person name="Stroehlein A.J."/>
            <person name="Kinkar L."/>
            <person name="Wang T."/>
            <person name="Sohn W.M."/>
            <person name="Chang B.C.H."/>
            <person name="Kaur P."/>
            <person name="Weisz D."/>
            <person name="Dudchenko O."/>
            <person name="Aiden E.L."/>
            <person name="Korhonen P.K."/>
            <person name="Gasser R.B."/>
        </authorList>
    </citation>
    <scope>NUCLEOTIDE SEQUENCE [LARGE SCALE GENOMIC DNA]</scope>
    <source>
        <strain evidence="1">Cs-k2</strain>
    </source>
</reference>
<dbReference type="InParanoid" id="A0A3R7DKR0"/>